<protein>
    <submittedName>
        <fullName evidence="1">ORF66</fullName>
    </submittedName>
</protein>
<sequence length="527" mass="61844">MNLKFFITDYNHVLPDYNRLLFFVNFDAFENIHTEPNLICRLKYTIGNVSCLTDKYVKIKEFCKTNLSENHYLISIHCDKLDRSQYRLDGVEFIELNSKTCYLISKKLTKYHNPYDTSEKICSVVTIENDKDRNSNDDSIQTDLLESENEILIDILEKYLKNTQSSIDLKNSQIVKVEENVINSKATFVNSDQKYMDLIRNGDKPFTPLWVNYDHWKVFNSAEYGKFDIKSSMHYQGLYDLANILISAPLMLYDSILNNGITITNETKIKNIFDGNNIKTFQTPISLEKMLWDNPNLRNVMSELITNHVLQYLLNNVVNSYARNVTINAYLCDQNSDMLVSIVNMENVFKDYLLNPLYYNAFEKNFGFTNIFSNLLYGSFIKYDTIILGFRRNITSRIIKLDANDKPIDDINSHCDNNDDIESLRFIALLLSHYDECMKNEERFDKNNFIEVLSPAMEFALNNITCYIYLDNNFNIYVKHPFLINCNFIHIKSKKISFVEMYRKLEEFKGAVHKFEPSTISQIFNLR</sequence>
<proteinExistence type="predicted"/>
<dbReference type="EMBL" id="BK063061">
    <property type="protein sequence ID" value="DBA11606.1"/>
    <property type="molecule type" value="Genomic_DNA"/>
</dbReference>
<organism evidence="1">
    <name type="scientific">Malaco herpesvirus 2</name>
    <dbReference type="NCBI Taxonomy" id="3031798"/>
    <lineage>
        <taxon>Viruses</taxon>
        <taxon>Duplodnaviria</taxon>
        <taxon>Heunggongvirae</taxon>
        <taxon>Peploviricota</taxon>
        <taxon>Herviviricetes</taxon>
        <taxon>Herpesvirales</taxon>
        <taxon>Malacoherpesviridae</taxon>
    </lineage>
</organism>
<accession>A0AA48P8X5</accession>
<reference evidence="1" key="1">
    <citation type="journal article" date="2023" name="Front. Mar. Sci.">
        <title>Tracing the invertebrate herpesviruses in the global sequence datasets.</title>
        <authorList>
            <person name="Rosani U."/>
            <person name="Gaia M."/>
            <person name="Delmont T.O."/>
            <person name="Krupovic M."/>
        </authorList>
    </citation>
    <scope>NUCLEOTIDE SEQUENCE</scope>
    <source>
        <strain evidence="1">MalacoHV2/Med/2018 153</strain>
    </source>
</reference>
<reference evidence="1" key="2">
    <citation type="submission" date="2023-01" db="EMBL/GenBank/DDBJ databases">
        <authorList>
            <person name="Rosani U."/>
            <person name="Delmont T.O."/>
            <person name="Gaia M."/>
            <person name="Krupovic M."/>
        </authorList>
    </citation>
    <scope>NUCLEOTIDE SEQUENCE</scope>
    <source>
        <strain evidence="1">MalacoHV2/Med/2018 153</strain>
    </source>
</reference>
<evidence type="ECO:0000313" key="1">
    <source>
        <dbReference type="EMBL" id="DBA11606.1"/>
    </source>
</evidence>
<name>A0AA48P8X5_9VIRU</name>